<gene>
    <name evidence="2" type="ORF">HAHE_23820</name>
</gene>
<evidence type="ECO:0000256" key="1">
    <source>
        <dbReference type="SAM" id="MobiDB-lite"/>
    </source>
</evidence>
<evidence type="ECO:0000313" key="3">
    <source>
        <dbReference type="Proteomes" id="UP001374893"/>
    </source>
</evidence>
<proteinExistence type="predicted"/>
<protein>
    <submittedName>
        <fullName evidence="2">Uncharacterized protein</fullName>
    </submittedName>
</protein>
<dbReference type="Proteomes" id="UP001374893">
    <property type="component" value="Chromosome"/>
</dbReference>
<evidence type="ECO:0000313" key="2">
    <source>
        <dbReference type="EMBL" id="BCX48474.1"/>
    </source>
</evidence>
<dbReference type="EMBL" id="AP024702">
    <property type="protein sequence ID" value="BCX48474.1"/>
    <property type="molecule type" value="Genomic_DNA"/>
</dbReference>
<name>A0ABM7RAN4_9BACT</name>
<organism evidence="2 3">
    <name type="scientific">Haloferula helveola</name>
    <dbReference type="NCBI Taxonomy" id="490095"/>
    <lineage>
        <taxon>Bacteria</taxon>
        <taxon>Pseudomonadati</taxon>
        <taxon>Verrucomicrobiota</taxon>
        <taxon>Verrucomicrobiia</taxon>
        <taxon>Verrucomicrobiales</taxon>
        <taxon>Verrucomicrobiaceae</taxon>
        <taxon>Haloferula</taxon>
    </lineage>
</organism>
<keyword evidence="3" id="KW-1185">Reference proteome</keyword>
<sequence length="85" mass="8762">MGAEVGITRAAERRAEAGAEFAFVHSDAVLAEDPRVGPLDWFGQIDKSAGGIEEQGLDHPDKLGVGSGPRNPRLDLGPAGGRLGA</sequence>
<feature type="region of interest" description="Disordered" evidence="1">
    <location>
        <begin position="50"/>
        <end position="85"/>
    </location>
</feature>
<reference evidence="2 3" key="1">
    <citation type="submission" date="2021-06" db="EMBL/GenBank/DDBJ databases">
        <title>Complete genome of Haloferula helveola possessing various polysaccharide degrading enzymes.</title>
        <authorList>
            <person name="Takami H."/>
            <person name="Huang C."/>
            <person name="Hamasaki K."/>
        </authorList>
    </citation>
    <scope>NUCLEOTIDE SEQUENCE [LARGE SCALE GENOMIC DNA]</scope>
    <source>
        <strain evidence="2 3">CN-1</strain>
    </source>
</reference>
<accession>A0ABM7RAN4</accession>